<keyword evidence="5 6" id="KW-0472">Membrane</keyword>
<evidence type="ECO:0000256" key="4">
    <source>
        <dbReference type="ARBA" id="ARBA00022989"/>
    </source>
</evidence>
<feature type="transmembrane region" description="Helical" evidence="6">
    <location>
        <begin position="371"/>
        <end position="390"/>
    </location>
</feature>
<feature type="transmembrane region" description="Helical" evidence="6">
    <location>
        <begin position="139"/>
        <end position="162"/>
    </location>
</feature>
<keyword evidence="3 6" id="KW-0812">Transmembrane</keyword>
<dbReference type="GO" id="GO:0022857">
    <property type="term" value="F:transmembrane transporter activity"/>
    <property type="evidence" value="ECO:0007669"/>
    <property type="project" value="InterPro"/>
</dbReference>
<evidence type="ECO:0000256" key="5">
    <source>
        <dbReference type="ARBA" id="ARBA00023136"/>
    </source>
</evidence>
<feature type="transmembrane region" description="Helical" evidence="6">
    <location>
        <begin position="97"/>
        <end position="118"/>
    </location>
</feature>
<organism evidence="7 8">
    <name type="scientific">Brevibacillus thermoruber</name>
    <dbReference type="NCBI Taxonomy" id="33942"/>
    <lineage>
        <taxon>Bacteria</taxon>
        <taxon>Bacillati</taxon>
        <taxon>Bacillota</taxon>
        <taxon>Bacilli</taxon>
        <taxon>Bacillales</taxon>
        <taxon>Paenibacillaceae</taxon>
        <taxon>Brevibacillus</taxon>
    </lineage>
</organism>
<evidence type="ECO:0000256" key="3">
    <source>
        <dbReference type="ARBA" id="ARBA00022692"/>
    </source>
</evidence>
<comment type="caution">
    <text evidence="7">The sequence shown here is derived from an EMBL/GenBank/DDBJ whole genome shotgun (WGS) entry which is preliminary data.</text>
</comment>
<feature type="transmembrane region" description="Helical" evidence="6">
    <location>
        <begin position="7"/>
        <end position="32"/>
    </location>
</feature>
<keyword evidence="8" id="KW-1185">Reference proteome</keyword>
<dbReference type="PANTHER" id="PTHR23513:SF19">
    <property type="entry name" value="MAJOR FACILITATOR SUPERFAMILY (MFS) PROFILE DOMAIN-CONTAINING PROTEIN"/>
    <property type="match status" value="1"/>
</dbReference>
<feature type="transmembrane region" description="Helical" evidence="6">
    <location>
        <begin position="216"/>
        <end position="240"/>
    </location>
</feature>
<protein>
    <submittedName>
        <fullName evidence="7">MFS transporter</fullName>
    </submittedName>
</protein>
<proteinExistence type="predicted"/>
<evidence type="ECO:0000313" key="8">
    <source>
        <dbReference type="Proteomes" id="UP001151071"/>
    </source>
</evidence>
<reference evidence="7" key="1">
    <citation type="submission" date="2022-12" db="EMBL/GenBank/DDBJ databases">
        <title>Draft genome sequence of the thermophilic strain Brevibacillus thermoruber HT42, isolated from Los Humeros, Puebla, Mexico, with biotechnological potential.</title>
        <authorList>
            <person name="Lara Sanchez J."/>
            <person name="Solis Palacios R."/>
            <person name="Bustos Baena A.S."/>
            <person name="Ruz Baez A.E."/>
            <person name="Espinosa Luna G."/>
            <person name="Oliart Ros R.M."/>
        </authorList>
    </citation>
    <scope>NUCLEOTIDE SEQUENCE</scope>
    <source>
        <strain evidence="7">HT42</strain>
    </source>
</reference>
<dbReference type="Gene3D" id="1.20.1250.20">
    <property type="entry name" value="MFS general substrate transporter like domains"/>
    <property type="match status" value="1"/>
</dbReference>
<dbReference type="InterPro" id="IPR036259">
    <property type="entry name" value="MFS_trans_sf"/>
</dbReference>
<evidence type="ECO:0000256" key="1">
    <source>
        <dbReference type="ARBA" id="ARBA00004651"/>
    </source>
</evidence>
<keyword evidence="2" id="KW-1003">Cell membrane</keyword>
<evidence type="ECO:0000313" key="7">
    <source>
        <dbReference type="EMBL" id="MDA5110055.1"/>
    </source>
</evidence>
<keyword evidence="4 6" id="KW-1133">Transmembrane helix</keyword>
<gene>
    <name evidence="7" type="ORF">O3V59_16940</name>
</gene>
<dbReference type="AlphaFoldDB" id="A0A9X3TTD9"/>
<dbReference type="RefSeq" id="WP_271140617.1">
    <property type="nucleotide sequence ID" value="NZ_JAPYYP010000025.1"/>
</dbReference>
<name>A0A9X3TTD9_9BACL</name>
<feature type="transmembrane region" description="Helical" evidence="6">
    <location>
        <begin position="252"/>
        <end position="273"/>
    </location>
</feature>
<dbReference type="Pfam" id="PF07690">
    <property type="entry name" value="MFS_1"/>
    <property type="match status" value="1"/>
</dbReference>
<dbReference type="SUPFAM" id="SSF103473">
    <property type="entry name" value="MFS general substrate transporter"/>
    <property type="match status" value="1"/>
</dbReference>
<feature type="transmembrane region" description="Helical" evidence="6">
    <location>
        <begin position="38"/>
        <end position="61"/>
    </location>
</feature>
<dbReference type="Proteomes" id="UP001151071">
    <property type="component" value="Unassembled WGS sequence"/>
</dbReference>
<feature type="transmembrane region" description="Helical" evidence="6">
    <location>
        <begin position="168"/>
        <end position="186"/>
    </location>
</feature>
<sequence>MLNKRFCFLWMGQSLANLGDVFYVVAVISAVYAATDSAVFTAMVPVLFVAAQAVSGFLAPLVFQRMPLLAVLIMSQGAKTLLLFLAAWLVAGSGAHAQAVLSVLVLVFAIAFLDGWAAPARNALVPRLVERERLLRANGLLAVTDQSVQFAGWAAGGLLVAWLGHADVLWGTSAAYLLATVALIFVHPVSGTERREDDKGLLVGWRAIGRNRRLRLLVAIDVLEGWAGAVWVAAIMLPFVTHVLKKGEAWWGYLNAAYMLGSIAGGAVMLALASRLQDNLPRWVTVGTSASGLVTLLFGASGSPVAALVFSFALGPVFQLQAIAKQTLLQQAAGEADLPVVLSAKGTMDALVFGCSVLAMGAAAEWLGPRWAYFLAAALTGIAALLALRLRRV</sequence>
<dbReference type="PANTHER" id="PTHR23513">
    <property type="entry name" value="INTEGRAL MEMBRANE EFFLUX PROTEIN-RELATED"/>
    <property type="match status" value="1"/>
</dbReference>
<accession>A0A9X3TTD9</accession>
<dbReference type="GO" id="GO:0005886">
    <property type="term" value="C:plasma membrane"/>
    <property type="evidence" value="ECO:0007669"/>
    <property type="project" value="UniProtKB-SubCell"/>
</dbReference>
<dbReference type="CDD" id="cd06173">
    <property type="entry name" value="MFS_MefA_like"/>
    <property type="match status" value="1"/>
</dbReference>
<dbReference type="InterPro" id="IPR011701">
    <property type="entry name" value="MFS"/>
</dbReference>
<evidence type="ECO:0000256" key="6">
    <source>
        <dbReference type="SAM" id="Phobius"/>
    </source>
</evidence>
<dbReference type="EMBL" id="JAPYYP010000025">
    <property type="protein sequence ID" value="MDA5110055.1"/>
    <property type="molecule type" value="Genomic_DNA"/>
</dbReference>
<feature type="transmembrane region" description="Helical" evidence="6">
    <location>
        <begin position="68"/>
        <end position="91"/>
    </location>
</feature>
<comment type="subcellular location">
    <subcellularLocation>
        <location evidence="1">Cell membrane</location>
        <topology evidence="1">Multi-pass membrane protein</topology>
    </subcellularLocation>
</comment>
<evidence type="ECO:0000256" key="2">
    <source>
        <dbReference type="ARBA" id="ARBA00022475"/>
    </source>
</evidence>